<keyword evidence="3" id="KW-1185">Reference proteome</keyword>
<feature type="chain" id="PRO_5039935741" evidence="1">
    <location>
        <begin position="29"/>
        <end position="559"/>
    </location>
</feature>
<dbReference type="Proteomes" id="UP000265618">
    <property type="component" value="Unassembled WGS sequence"/>
</dbReference>
<proteinExistence type="predicted"/>
<organism evidence="2 3">
    <name type="scientific">Kipferlia bialata</name>
    <dbReference type="NCBI Taxonomy" id="797122"/>
    <lineage>
        <taxon>Eukaryota</taxon>
        <taxon>Metamonada</taxon>
        <taxon>Carpediemonas-like organisms</taxon>
        <taxon>Kipferlia</taxon>
    </lineage>
</organism>
<evidence type="ECO:0000256" key="1">
    <source>
        <dbReference type="SAM" id="SignalP"/>
    </source>
</evidence>
<accession>A0A9K3CWD6</accession>
<sequence>MRNLIARMRIRAWFGSGWIALLLVGLVPREICSPITETDCDEGEGERERELDVLHTARADLLSTCRSVGDMLIPILERYKGPKWAEDRERRERLGGEFAYISACLAGLTLSPDEIPPTYTPSLEMVHEVSVLKLTRRLCELRDTPKKPRAKRKRGQSQVDPNTNAFWHCLFMLKECPMLSPPDAEYRSVALDVPESTQHSLYQSYRGRMTQLYHSTTDPKWEWKLDVALEDVVPRKTLVGEEACVVGIGEGRVMCIQRSHCRIVEVCGFSPIKGLYIIGEEDLGTVIGHPLSLVEIPGVYNRWSKTGAEGLQRGSRPQIGNRTHAALFFGGCVYYITRVELDQYDGCWSNFTPRGISVFECPIDTMEWREIGTGSREKGEWFPESYAYTENVRAVGDTVVCEMVNAEQRLWAFDPQHGDGTDINVRPWTQGYPLGMTPHQEHGAKSVYSGTVQLGSYLFRVRLKGEYIAHLLAMDTVTQREEVWAEIDRKLTSPYYTPTVGVEREDWHRSHVNKDWKPILASLSRESMYCIVGEPTRECQDMGYVIRLSERALEEVYGQ</sequence>
<comment type="caution">
    <text evidence="2">The sequence shown here is derived from an EMBL/GenBank/DDBJ whole genome shotgun (WGS) entry which is preliminary data.</text>
</comment>
<dbReference type="AlphaFoldDB" id="A0A9K3CWD6"/>
<keyword evidence="1" id="KW-0732">Signal</keyword>
<dbReference type="EMBL" id="BDIP01001031">
    <property type="protein sequence ID" value="GIQ83395.1"/>
    <property type="molecule type" value="Genomic_DNA"/>
</dbReference>
<feature type="signal peptide" evidence="1">
    <location>
        <begin position="1"/>
        <end position="28"/>
    </location>
</feature>
<name>A0A9K3CWD6_9EUKA</name>
<evidence type="ECO:0000313" key="3">
    <source>
        <dbReference type="Proteomes" id="UP000265618"/>
    </source>
</evidence>
<protein>
    <submittedName>
        <fullName evidence="2">Uncharacterized protein</fullName>
    </submittedName>
</protein>
<reference evidence="2 3" key="1">
    <citation type="journal article" date="2018" name="PLoS ONE">
        <title>The draft genome of Kipferlia bialata reveals reductive genome evolution in fornicate parasites.</title>
        <authorList>
            <person name="Tanifuji G."/>
            <person name="Takabayashi S."/>
            <person name="Kume K."/>
            <person name="Takagi M."/>
            <person name="Nakayama T."/>
            <person name="Kamikawa R."/>
            <person name="Inagaki Y."/>
            <person name="Hashimoto T."/>
        </authorList>
    </citation>
    <scope>NUCLEOTIDE SEQUENCE [LARGE SCALE GENOMIC DNA]</scope>
    <source>
        <strain evidence="2">NY0173</strain>
    </source>
</reference>
<gene>
    <name evidence="2" type="ORF">KIPB_004709</name>
</gene>
<evidence type="ECO:0000313" key="2">
    <source>
        <dbReference type="EMBL" id="GIQ83395.1"/>
    </source>
</evidence>